<comment type="similarity">
    <text evidence="2 6">Belongs to the clathrin light chain family.</text>
</comment>
<feature type="compositionally biased region" description="Low complexity" evidence="8">
    <location>
        <begin position="11"/>
        <end position="24"/>
    </location>
</feature>
<keyword evidence="7" id="KW-0175">Coiled coil</keyword>
<evidence type="ECO:0000256" key="2">
    <source>
        <dbReference type="ARBA" id="ARBA00005263"/>
    </source>
</evidence>
<dbReference type="GO" id="GO:0030132">
    <property type="term" value="C:clathrin coat of coated pit"/>
    <property type="evidence" value="ECO:0007669"/>
    <property type="project" value="InterPro"/>
</dbReference>
<dbReference type="EMBL" id="CAICTM010000065">
    <property type="protein sequence ID" value="CAB9499689.1"/>
    <property type="molecule type" value="Genomic_DNA"/>
</dbReference>
<evidence type="ECO:0000256" key="4">
    <source>
        <dbReference type="ARBA" id="ARBA00023176"/>
    </source>
</evidence>
<evidence type="ECO:0000313" key="10">
    <source>
        <dbReference type="Proteomes" id="UP001153069"/>
    </source>
</evidence>
<dbReference type="Pfam" id="PF01086">
    <property type="entry name" value="Clathrin_lg_ch"/>
    <property type="match status" value="1"/>
</dbReference>
<dbReference type="PANTHER" id="PTHR10639">
    <property type="entry name" value="CLATHRIN LIGHT CHAIN"/>
    <property type="match status" value="1"/>
</dbReference>
<evidence type="ECO:0000256" key="5">
    <source>
        <dbReference type="ARBA" id="ARBA00023329"/>
    </source>
</evidence>
<keyword evidence="10" id="KW-1185">Reference proteome</keyword>
<dbReference type="GO" id="GO:0072583">
    <property type="term" value="P:clathrin-dependent endocytosis"/>
    <property type="evidence" value="ECO:0007669"/>
    <property type="project" value="TreeGrafter"/>
</dbReference>
<dbReference type="GO" id="GO:0032050">
    <property type="term" value="F:clathrin heavy chain binding"/>
    <property type="evidence" value="ECO:0007669"/>
    <property type="project" value="TreeGrafter"/>
</dbReference>
<keyword evidence="5 6" id="KW-0968">Cytoplasmic vesicle</keyword>
<keyword evidence="3 6" id="KW-0472">Membrane</keyword>
<gene>
    <name evidence="9" type="ORF">SEMRO_66_G037360.1</name>
</gene>
<accession>A0A9N8DBK1</accession>
<protein>
    <recommendedName>
        <fullName evidence="6">Clathrin light chain</fullName>
    </recommendedName>
</protein>
<proteinExistence type="inferred from homology"/>
<dbReference type="AlphaFoldDB" id="A0A9N8DBK1"/>
<dbReference type="Proteomes" id="UP001153069">
    <property type="component" value="Unassembled WGS sequence"/>
</dbReference>
<feature type="region of interest" description="Disordered" evidence="8">
    <location>
        <begin position="94"/>
        <end position="136"/>
    </location>
</feature>
<keyword evidence="4 6" id="KW-0168">Coated pit</keyword>
<dbReference type="GO" id="GO:0006886">
    <property type="term" value="P:intracellular protein transport"/>
    <property type="evidence" value="ECO:0007669"/>
    <property type="project" value="InterPro"/>
</dbReference>
<dbReference type="InterPro" id="IPR000996">
    <property type="entry name" value="Clathrin_L-chain"/>
</dbReference>
<evidence type="ECO:0000256" key="7">
    <source>
        <dbReference type="SAM" id="Coils"/>
    </source>
</evidence>
<feature type="region of interest" description="Disordered" evidence="8">
    <location>
        <begin position="11"/>
        <end position="58"/>
    </location>
</feature>
<evidence type="ECO:0000256" key="6">
    <source>
        <dbReference type="RuleBase" id="RU363137"/>
    </source>
</evidence>
<comment type="subcellular location">
    <subcellularLocation>
        <location evidence="1 6">Cytoplasmic vesicle membrane</location>
        <topology evidence="1 6">Peripheral membrane protein</topology>
        <orientation evidence="1 6">Cytoplasmic side</orientation>
    </subcellularLocation>
    <subcellularLocation>
        <location evidence="6">Membrane</location>
        <location evidence="6">Coated pit</location>
        <topology evidence="6">Peripheral membrane protein</topology>
        <orientation evidence="6">Cytoplasmic side</orientation>
    </subcellularLocation>
    <text evidence="6">Cytoplasmic face of coated pits and vesicles.</text>
</comment>
<reference evidence="9" key="1">
    <citation type="submission" date="2020-06" db="EMBL/GenBank/DDBJ databases">
        <authorList>
            <consortium name="Plant Systems Biology data submission"/>
        </authorList>
    </citation>
    <scope>NUCLEOTIDE SEQUENCE</scope>
    <source>
        <strain evidence="9">D6</strain>
    </source>
</reference>
<dbReference type="OrthoDB" id="5512at2759"/>
<dbReference type="GO" id="GO:0030130">
    <property type="term" value="C:clathrin coat of trans-Golgi network vesicle"/>
    <property type="evidence" value="ECO:0007669"/>
    <property type="project" value="InterPro"/>
</dbReference>
<dbReference type="PANTHER" id="PTHR10639:SF7">
    <property type="entry name" value="CLATHRIN LIGHT CHAIN"/>
    <property type="match status" value="1"/>
</dbReference>
<name>A0A9N8DBK1_9STRA</name>
<evidence type="ECO:0000256" key="8">
    <source>
        <dbReference type="SAM" id="MobiDB-lite"/>
    </source>
</evidence>
<feature type="coiled-coil region" evidence="7">
    <location>
        <begin position="159"/>
        <end position="198"/>
    </location>
</feature>
<evidence type="ECO:0000256" key="3">
    <source>
        <dbReference type="ARBA" id="ARBA00023136"/>
    </source>
</evidence>
<comment type="function">
    <text evidence="6">Clathrin is the major protein of the polyhedral coat of coated pits and vesicles.</text>
</comment>
<feature type="compositionally biased region" description="Low complexity" evidence="8">
    <location>
        <begin position="41"/>
        <end position="52"/>
    </location>
</feature>
<dbReference type="GO" id="GO:0005198">
    <property type="term" value="F:structural molecule activity"/>
    <property type="evidence" value="ECO:0007669"/>
    <property type="project" value="InterPro"/>
</dbReference>
<evidence type="ECO:0000313" key="9">
    <source>
        <dbReference type="EMBL" id="CAB9499689.1"/>
    </source>
</evidence>
<comment type="caution">
    <text evidence="9">The sequence shown here is derived from an EMBL/GenBank/DDBJ whole genome shotgun (WGS) entry which is preliminary data.</text>
</comment>
<sequence>MDDDNNFFAVAPPADGAPEAGDAPIVLGEAPPPVDGGGDFFGAPPADEAPAPGSFIGDVNETDNAFAAAPVDDAFAAPPADDAFGGDAFGGGDAFAAPPTEDAPIILGGPPPETTGEPEEEAEPAEPTGPSPMQKWNDEWQETLKTRKDEETAKKAELLEAARLALENFQKEREIKREAKMSKNREDEQQKLEAIEADLENDNSWQRVCKMVELSHDSTEKAEDVKRMRDALIYLKNDTARAEVLGS</sequence>
<evidence type="ECO:0000256" key="1">
    <source>
        <dbReference type="ARBA" id="ARBA00004180"/>
    </source>
</evidence>
<organism evidence="9 10">
    <name type="scientific">Seminavis robusta</name>
    <dbReference type="NCBI Taxonomy" id="568900"/>
    <lineage>
        <taxon>Eukaryota</taxon>
        <taxon>Sar</taxon>
        <taxon>Stramenopiles</taxon>
        <taxon>Ochrophyta</taxon>
        <taxon>Bacillariophyta</taxon>
        <taxon>Bacillariophyceae</taxon>
        <taxon>Bacillariophycidae</taxon>
        <taxon>Naviculales</taxon>
        <taxon>Naviculaceae</taxon>
        <taxon>Seminavis</taxon>
    </lineage>
</organism>